<dbReference type="InterPro" id="IPR011042">
    <property type="entry name" value="6-blade_b-propeller_TolB-like"/>
</dbReference>
<dbReference type="PROSITE" id="PS01186">
    <property type="entry name" value="EGF_2"/>
    <property type="match status" value="1"/>
</dbReference>
<dbReference type="FunFam" id="4.10.400.10:FF:000024">
    <property type="entry name" value="Low-density lipoprotein RecePtor related"/>
    <property type="match status" value="1"/>
</dbReference>
<keyword evidence="11" id="KW-0325">Glycoprotein</keyword>
<dbReference type="SMART" id="SM00192">
    <property type="entry name" value="LDLa"/>
    <property type="match status" value="2"/>
</dbReference>
<dbReference type="PANTHER" id="PTHR22722:SF12">
    <property type="entry name" value="EGF-LIKE DOMAIN-CONTAINING PROTEIN"/>
    <property type="match status" value="1"/>
</dbReference>
<comment type="similarity">
    <text evidence="2">Belongs to the LDLR family.</text>
</comment>
<dbReference type="SMART" id="SM00135">
    <property type="entry name" value="LY"/>
    <property type="match status" value="3"/>
</dbReference>
<evidence type="ECO:0000256" key="8">
    <source>
        <dbReference type="ARBA" id="ARBA00023136"/>
    </source>
</evidence>
<keyword evidence="7" id="KW-1133">Transmembrane helix</keyword>
<evidence type="ECO:0000256" key="11">
    <source>
        <dbReference type="ARBA" id="ARBA00023180"/>
    </source>
</evidence>
<evidence type="ECO:0000256" key="6">
    <source>
        <dbReference type="ARBA" id="ARBA00022737"/>
    </source>
</evidence>
<dbReference type="Gene3D" id="2.120.10.30">
    <property type="entry name" value="TolB, C-terminal domain"/>
    <property type="match status" value="1"/>
</dbReference>
<dbReference type="InterPro" id="IPR018097">
    <property type="entry name" value="EGF_Ca-bd_CS"/>
</dbReference>
<feature type="disulfide bond" evidence="12">
    <location>
        <begin position="69"/>
        <end position="87"/>
    </location>
</feature>
<feature type="disulfide bond" evidence="12">
    <location>
        <begin position="62"/>
        <end position="74"/>
    </location>
</feature>
<dbReference type="PANTHER" id="PTHR22722">
    <property type="entry name" value="LOW-DENSITY LIPOPROTEIN RECEPTOR-RELATED PROTEIN 2-RELATED"/>
    <property type="match status" value="1"/>
</dbReference>
<dbReference type="Gene3D" id="2.10.25.10">
    <property type="entry name" value="Laminin"/>
    <property type="match status" value="2"/>
</dbReference>
<dbReference type="AlphaFoldDB" id="A0A8B9Z7R9"/>
<keyword evidence="9 12" id="KW-1015">Disulfide bond</keyword>
<keyword evidence="4" id="KW-0254">Endocytosis</keyword>
<dbReference type="GO" id="GO:0042562">
    <property type="term" value="F:hormone binding"/>
    <property type="evidence" value="ECO:0007669"/>
    <property type="project" value="TreeGrafter"/>
</dbReference>
<dbReference type="SUPFAM" id="SSF57196">
    <property type="entry name" value="EGF/Laminin"/>
    <property type="match status" value="2"/>
</dbReference>
<evidence type="ECO:0000256" key="5">
    <source>
        <dbReference type="ARBA" id="ARBA00022692"/>
    </source>
</evidence>
<feature type="disulfide bond" evidence="12">
    <location>
        <begin position="22"/>
        <end position="34"/>
    </location>
</feature>
<dbReference type="GO" id="GO:0016324">
    <property type="term" value="C:apical plasma membrane"/>
    <property type="evidence" value="ECO:0007669"/>
    <property type="project" value="TreeGrafter"/>
</dbReference>
<comment type="caution">
    <text evidence="12">Lacks conserved residue(s) required for the propagation of feature annotation.</text>
</comment>
<dbReference type="InterPro" id="IPR023415">
    <property type="entry name" value="LDLR_class-A_CS"/>
</dbReference>
<dbReference type="InterPro" id="IPR001881">
    <property type="entry name" value="EGF-like_Ca-bd_dom"/>
</dbReference>
<organism evidence="14 15">
    <name type="scientific">Buteo japonicus</name>
    <dbReference type="NCBI Taxonomy" id="224669"/>
    <lineage>
        <taxon>Eukaryota</taxon>
        <taxon>Metazoa</taxon>
        <taxon>Chordata</taxon>
        <taxon>Craniata</taxon>
        <taxon>Vertebrata</taxon>
        <taxon>Euteleostomi</taxon>
        <taxon>Archelosauria</taxon>
        <taxon>Archosauria</taxon>
        <taxon>Dinosauria</taxon>
        <taxon>Saurischia</taxon>
        <taxon>Theropoda</taxon>
        <taxon>Coelurosauria</taxon>
        <taxon>Aves</taxon>
        <taxon>Neognathae</taxon>
        <taxon>Neoaves</taxon>
        <taxon>Telluraves</taxon>
        <taxon>Accipitrimorphae</taxon>
        <taxon>Accipitriformes</taxon>
        <taxon>Accipitridae</taxon>
        <taxon>Accipitrinae</taxon>
        <taxon>Buteo</taxon>
    </lineage>
</organism>
<evidence type="ECO:0000256" key="9">
    <source>
        <dbReference type="ARBA" id="ARBA00023157"/>
    </source>
</evidence>
<dbReference type="PROSITE" id="PS01187">
    <property type="entry name" value="EGF_CA"/>
    <property type="match status" value="1"/>
</dbReference>
<dbReference type="InterPro" id="IPR000742">
    <property type="entry name" value="EGF"/>
</dbReference>
<evidence type="ECO:0000259" key="13">
    <source>
        <dbReference type="PROSITE" id="PS01186"/>
    </source>
</evidence>
<dbReference type="SUPFAM" id="SSF57424">
    <property type="entry name" value="LDL receptor-like module"/>
    <property type="match status" value="2"/>
</dbReference>
<dbReference type="InterPro" id="IPR002172">
    <property type="entry name" value="LDrepeatLR_classA_rpt"/>
</dbReference>
<dbReference type="GO" id="GO:0006898">
    <property type="term" value="P:receptor-mediated endocytosis"/>
    <property type="evidence" value="ECO:0007669"/>
    <property type="project" value="TreeGrafter"/>
</dbReference>
<keyword evidence="5" id="KW-0812">Transmembrane</keyword>
<keyword evidence="10" id="KW-0675">Receptor</keyword>
<dbReference type="CDD" id="cd00112">
    <property type="entry name" value="LDLa"/>
    <property type="match status" value="2"/>
</dbReference>
<dbReference type="Proteomes" id="UP000694555">
    <property type="component" value="Unplaced"/>
</dbReference>
<dbReference type="InterPro" id="IPR000033">
    <property type="entry name" value="LDLR_classB_rpt"/>
</dbReference>
<dbReference type="SUPFAM" id="SSF63825">
    <property type="entry name" value="YWTD domain"/>
    <property type="match status" value="1"/>
</dbReference>
<evidence type="ECO:0000256" key="2">
    <source>
        <dbReference type="ARBA" id="ARBA00009939"/>
    </source>
</evidence>
<evidence type="ECO:0000313" key="15">
    <source>
        <dbReference type="Proteomes" id="UP000694555"/>
    </source>
</evidence>
<comment type="subcellular location">
    <subcellularLocation>
        <location evidence="1">Membrane</location>
        <topology evidence="1">Single-pass membrane protein</topology>
    </subcellularLocation>
</comment>
<feature type="domain" description="EGF-like" evidence="13">
    <location>
        <begin position="160"/>
        <end position="175"/>
    </location>
</feature>
<evidence type="ECO:0000256" key="4">
    <source>
        <dbReference type="ARBA" id="ARBA00022583"/>
    </source>
</evidence>
<keyword evidence="8" id="KW-0472">Membrane</keyword>
<sequence length="413" mass="43341">PLTPVLHLSCPPLDLPTVPKECSPAEFPCRSGQCVALALRCDGDHDCRDGSDEEGCCQPAPCQSHEYPCGLRACLNASLVCDGQQDCADGSDEGGNCSVPCQLSCTHLCYPSPQGPRCWCDPGYRLAEDDLSCVDIDECAERGERACSQTCLNAPGSYSCGCLPGYLLEPDGRVCKLTGKPCDRPEPMLLDLPAMAGSQGLPPHQALPLAKVGRLTAIDYAVKDKSLYFAEVGGDSIGLLRLKDWGRLSWKQAVAVEGTVTSLALDWLSGNLYWIGGQPPSIRVAAPGGQWALVLLSEGLQGAAWLALCPHASTMCFVTAAGSHRSSAAVECAAMDGTGRRVVWRRARAPTGLAFGGAGTRLYWADRGECGLSQGTAGGVAVVQVLGSWLRTGWGACPVSPSLGRGGSHLGFC</sequence>
<reference evidence="14" key="1">
    <citation type="submission" date="2025-08" db="UniProtKB">
        <authorList>
            <consortium name="Ensembl"/>
        </authorList>
    </citation>
    <scope>IDENTIFICATION</scope>
</reference>
<accession>A0A8B9Z7R9</accession>
<evidence type="ECO:0000256" key="1">
    <source>
        <dbReference type="ARBA" id="ARBA00004167"/>
    </source>
</evidence>
<evidence type="ECO:0000313" key="14">
    <source>
        <dbReference type="Ensembl" id="ENSBJAP00000004831.1"/>
    </source>
</evidence>
<dbReference type="GO" id="GO:0043235">
    <property type="term" value="C:receptor complex"/>
    <property type="evidence" value="ECO:0007669"/>
    <property type="project" value="TreeGrafter"/>
</dbReference>
<dbReference type="Pfam" id="PF07645">
    <property type="entry name" value="EGF_CA"/>
    <property type="match status" value="1"/>
</dbReference>
<dbReference type="Gene3D" id="4.10.400.10">
    <property type="entry name" value="Low-density Lipoprotein Receptor"/>
    <property type="match status" value="2"/>
</dbReference>
<dbReference type="Ensembl" id="ENSBJAT00000004972.1">
    <property type="protein sequence ID" value="ENSBJAP00000004831.1"/>
    <property type="gene ID" value="ENSBJAG00000003487.1"/>
</dbReference>
<dbReference type="SMART" id="SM00181">
    <property type="entry name" value="EGF"/>
    <property type="match status" value="2"/>
</dbReference>
<keyword evidence="3" id="KW-0245">EGF-like domain</keyword>
<dbReference type="Pfam" id="PF00057">
    <property type="entry name" value="Ldl_recept_a"/>
    <property type="match status" value="2"/>
</dbReference>
<evidence type="ECO:0000256" key="12">
    <source>
        <dbReference type="PROSITE-ProRule" id="PRU00124"/>
    </source>
</evidence>
<evidence type="ECO:0000256" key="10">
    <source>
        <dbReference type="ARBA" id="ARBA00023170"/>
    </source>
</evidence>
<dbReference type="InterPro" id="IPR036055">
    <property type="entry name" value="LDL_receptor-like_sf"/>
</dbReference>
<dbReference type="GO" id="GO:0005509">
    <property type="term" value="F:calcium ion binding"/>
    <property type="evidence" value="ECO:0007669"/>
    <property type="project" value="InterPro"/>
</dbReference>
<dbReference type="PRINTS" id="PR00261">
    <property type="entry name" value="LDLRECEPTOR"/>
</dbReference>
<dbReference type="FunFam" id="2.10.25.10:FF:000010">
    <property type="entry name" value="Pro-epidermal growth factor"/>
    <property type="match status" value="1"/>
</dbReference>
<protein>
    <recommendedName>
        <fullName evidence="13">EGF-like domain-containing protein</fullName>
    </recommendedName>
</protein>
<evidence type="ECO:0000256" key="7">
    <source>
        <dbReference type="ARBA" id="ARBA00022989"/>
    </source>
</evidence>
<dbReference type="SMART" id="SM00179">
    <property type="entry name" value="EGF_CA"/>
    <property type="match status" value="2"/>
</dbReference>
<dbReference type="PROSITE" id="PS50068">
    <property type="entry name" value="LDLRA_2"/>
    <property type="match status" value="2"/>
</dbReference>
<feature type="disulfide bond" evidence="12">
    <location>
        <begin position="29"/>
        <end position="47"/>
    </location>
</feature>
<dbReference type="InterPro" id="IPR049883">
    <property type="entry name" value="NOTCH1_EGF-like"/>
</dbReference>
<proteinExistence type="inferred from homology"/>
<reference evidence="14" key="2">
    <citation type="submission" date="2025-09" db="UniProtKB">
        <authorList>
            <consortium name="Ensembl"/>
        </authorList>
    </citation>
    <scope>IDENTIFICATION</scope>
</reference>
<evidence type="ECO:0000256" key="3">
    <source>
        <dbReference type="ARBA" id="ARBA00022536"/>
    </source>
</evidence>
<dbReference type="PROSITE" id="PS01209">
    <property type="entry name" value="LDLRA_1"/>
    <property type="match status" value="1"/>
</dbReference>
<dbReference type="InterPro" id="IPR051221">
    <property type="entry name" value="LDLR-related"/>
</dbReference>
<feature type="disulfide bond" evidence="12">
    <location>
        <begin position="41"/>
        <end position="56"/>
    </location>
</feature>
<keyword evidence="15" id="KW-1185">Reference proteome</keyword>
<name>A0A8B9Z7R9_9AVES</name>
<keyword evidence="6" id="KW-0677">Repeat</keyword>